<evidence type="ECO:0000256" key="3">
    <source>
        <dbReference type="ARBA" id="ARBA00022553"/>
    </source>
</evidence>
<feature type="domain" description="Histidine kinase" evidence="8">
    <location>
        <begin position="369"/>
        <end position="596"/>
    </location>
</feature>
<organism evidence="10 11">
    <name type="scientific">Winogradskyella maritima</name>
    <dbReference type="NCBI Taxonomy" id="1517766"/>
    <lineage>
        <taxon>Bacteria</taxon>
        <taxon>Pseudomonadati</taxon>
        <taxon>Bacteroidota</taxon>
        <taxon>Flavobacteriia</taxon>
        <taxon>Flavobacteriales</taxon>
        <taxon>Flavobacteriaceae</taxon>
        <taxon>Winogradskyella</taxon>
    </lineage>
</organism>
<dbReference type="PROSITE" id="PS50113">
    <property type="entry name" value="PAC"/>
    <property type="match status" value="1"/>
</dbReference>
<dbReference type="Pfam" id="PF08447">
    <property type="entry name" value="PAS_3"/>
    <property type="match status" value="1"/>
</dbReference>
<keyword evidence="7" id="KW-1133">Transmembrane helix</keyword>
<keyword evidence="7" id="KW-0472">Membrane</keyword>
<keyword evidence="4" id="KW-0808">Transferase</keyword>
<keyword evidence="11" id="KW-1185">Reference proteome</keyword>
<dbReference type="PRINTS" id="PR00344">
    <property type="entry name" value="BCTRLSENSOR"/>
</dbReference>
<evidence type="ECO:0000313" key="11">
    <source>
        <dbReference type="Proteomes" id="UP001595812"/>
    </source>
</evidence>
<dbReference type="InterPro" id="IPR036097">
    <property type="entry name" value="HisK_dim/P_sf"/>
</dbReference>
<keyword evidence="3" id="KW-0597">Phosphoprotein</keyword>
<dbReference type="Gene3D" id="2.10.70.100">
    <property type="match status" value="1"/>
</dbReference>
<dbReference type="InterPro" id="IPR000700">
    <property type="entry name" value="PAS-assoc_C"/>
</dbReference>
<dbReference type="InterPro" id="IPR001610">
    <property type="entry name" value="PAC"/>
</dbReference>
<evidence type="ECO:0000256" key="6">
    <source>
        <dbReference type="SAM" id="Coils"/>
    </source>
</evidence>
<dbReference type="InterPro" id="IPR003594">
    <property type="entry name" value="HATPase_dom"/>
</dbReference>
<keyword evidence="5" id="KW-0418">Kinase</keyword>
<sequence length="598" mass="68790">MNRKAFYKSSWFIRTVFFISLGLIFIIGAIAFKNIKNLTDSSDMVVHTYVVDVELEQILSYLKDAETGQRGFLVSKDSVYLDPYNSGREKVNNSFAVLKELTKDNEFQQKNLKVLNTLITKRLQDLKVSTQLGLRNGLDSPVFLQSFLEGKAEMDAIRDKIKEMISYQNLLLKKRQEDYESDLQFTPIFLFLLFILALAIMYLAYKRFMLNIKEMTLVNDQLTIFKESTKQAERISSHGNWIWHVEDDTFEYSDNLYRLLGVEPQSFESTIENFMKHVHPDDVEKLGAEVEKMRENKELPFIYYRIIRADGELRHFKGFGKSIVNSEGEVQLVGTVVDITDEVKNMYQLEERNEELELNNKELSAFNYVASHDLQEPLRKIQTFISRLESKEKDNLSDSGKAYLERMNSASTRMRALIDDLLQYSRTNKADQTFEATDLNSVLEDAQQDLAERIAESQAKIIADELPQLAVVPFQIQQLFANLIGNSIKYAHVDRNPEIKITSDIVSASNHHVLKESRANRYAKITFQDNGIGFDNEYAEKIFVLFHRLHNREDYSGTGIGLSICKKIVDNHHGFITAEGQKGVGATFTIFLPTAQIS</sequence>
<dbReference type="InterPro" id="IPR013655">
    <property type="entry name" value="PAS_fold_3"/>
</dbReference>
<keyword evidence="7" id="KW-0812">Transmembrane</keyword>
<evidence type="ECO:0000256" key="4">
    <source>
        <dbReference type="ARBA" id="ARBA00022679"/>
    </source>
</evidence>
<protein>
    <recommendedName>
        <fullName evidence="2">histidine kinase</fullName>
        <ecNumber evidence="2">2.7.13.3</ecNumber>
    </recommendedName>
</protein>
<dbReference type="EC" id="2.7.13.3" evidence="2"/>
<dbReference type="SUPFAM" id="SSF55874">
    <property type="entry name" value="ATPase domain of HSP90 chaperone/DNA topoisomerase II/histidine kinase"/>
    <property type="match status" value="1"/>
</dbReference>
<dbReference type="SUPFAM" id="SSF55785">
    <property type="entry name" value="PYP-like sensor domain (PAS domain)"/>
    <property type="match status" value="1"/>
</dbReference>
<dbReference type="InterPro" id="IPR007891">
    <property type="entry name" value="CHASE3"/>
</dbReference>
<dbReference type="InterPro" id="IPR036890">
    <property type="entry name" value="HATPase_C_sf"/>
</dbReference>
<dbReference type="SUPFAM" id="SSF47384">
    <property type="entry name" value="Homodimeric domain of signal transducing histidine kinase"/>
    <property type="match status" value="1"/>
</dbReference>
<dbReference type="SMART" id="SM00387">
    <property type="entry name" value="HATPase_c"/>
    <property type="match status" value="1"/>
</dbReference>
<feature type="transmembrane region" description="Helical" evidence="7">
    <location>
        <begin position="12"/>
        <end position="32"/>
    </location>
</feature>
<dbReference type="InterPro" id="IPR005467">
    <property type="entry name" value="His_kinase_dom"/>
</dbReference>
<dbReference type="CDD" id="cd00082">
    <property type="entry name" value="HisKA"/>
    <property type="match status" value="1"/>
</dbReference>
<feature type="transmembrane region" description="Helical" evidence="7">
    <location>
        <begin position="185"/>
        <end position="205"/>
    </location>
</feature>
<feature type="domain" description="PAC" evidence="9">
    <location>
        <begin position="300"/>
        <end position="351"/>
    </location>
</feature>
<dbReference type="RefSeq" id="WP_386098498.1">
    <property type="nucleotide sequence ID" value="NZ_JBHSAT010000004.1"/>
</dbReference>
<proteinExistence type="predicted"/>
<dbReference type="EMBL" id="JBHSAT010000004">
    <property type="protein sequence ID" value="MFC3877020.1"/>
    <property type="molecule type" value="Genomic_DNA"/>
</dbReference>
<dbReference type="PROSITE" id="PS50109">
    <property type="entry name" value="HIS_KIN"/>
    <property type="match status" value="1"/>
</dbReference>
<dbReference type="InterPro" id="IPR035965">
    <property type="entry name" value="PAS-like_dom_sf"/>
</dbReference>
<dbReference type="Proteomes" id="UP001595812">
    <property type="component" value="Unassembled WGS sequence"/>
</dbReference>
<dbReference type="CDD" id="cd19410">
    <property type="entry name" value="HK9-like_sensor"/>
    <property type="match status" value="1"/>
</dbReference>
<dbReference type="PANTHER" id="PTHR43304:SF1">
    <property type="entry name" value="PAC DOMAIN-CONTAINING PROTEIN"/>
    <property type="match status" value="1"/>
</dbReference>
<reference evidence="11" key="1">
    <citation type="journal article" date="2019" name="Int. J. Syst. Evol. Microbiol.">
        <title>The Global Catalogue of Microorganisms (GCM) 10K type strain sequencing project: providing services to taxonomists for standard genome sequencing and annotation.</title>
        <authorList>
            <consortium name="The Broad Institute Genomics Platform"/>
            <consortium name="The Broad Institute Genome Sequencing Center for Infectious Disease"/>
            <person name="Wu L."/>
            <person name="Ma J."/>
        </authorList>
    </citation>
    <scope>NUCLEOTIDE SEQUENCE [LARGE SCALE GENOMIC DNA]</scope>
    <source>
        <strain evidence="11">CECT 8979</strain>
    </source>
</reference>
<dbReference type="PANTHER" id="PTHR43304">
    <property type="entry name" value="PHYTOCHROME-LIKE PROTEIN CPH1"/>
    <property type="match status" value="1"/>
</dbReference>
<evidence type="ECO:0000313" key="10">
    <source>
        <dbReference type="EMBL" id="MFC3877020.1"/>
    </source>
</evidence>
<dbReference type="InterPro" id="IPR004358">
    <property type="entry name" value="Sig_transdc_His_kin-like_C"/>
</dbReference>
<dbReference type="Gene3D" id="3.30.565.10">
    <property type="entry name" value="Histidine kinase-like ATPase, C-terminal domain"/>
    <property type="match status" value="1"/>
</dbReference>
<evidence type="ECO:0000259" key="8">
    <source>
        <dbReference type="PROSITE" id="PS50109"/>
    </source>
</evidence>
<evidence type="ECO:0000256" key="1">
    <source>
        <dbReference type="ARBA" id="ARBA00000085"/>
    </source>
</evidence>
<dbReference type="Pfam" id="PF00512">
    <property type="entry name" value="HisKA"/>
    <property type="match status" value="1"/>
</dbReference>
<dbReference type="InterPro" id="IPR052162">
    <property type="entry name" value="Sensor_kinase/Photoreceptor"/>
</dbReference>
<evidence type="ECO:0000259" key="9">
    <source>
        <dbReference type="PROSITE" id="PS50113"/>
    </source>
</evidence>
<evidence type="ECO:0000256" key="5">
    <source>
        <dbReference type="ARBA" id="ARBA00022777"/>
    </source>
</evidence>
<dbReference type="Gene3D" id="3.30.450.20">
    <property type="entry name" value="PAS domain"/>
    <property type="match status" value="1"/>
</dbReference>
<accession>A0ABV8AJ60</accession>
<dbReference type="SMART" id="SM00086">
    <property type="entry name" value="PAC"/>
    <property type="match status" value="1"/>
</dbReference>
<dbReference type="Pfam" id="PF05227">
    <property type="entry name" value="CHASE3"/>
    <property type="match status" value="1"/>
</dbReference>
<dbReference type="SMART" id="SM00388">
    <property type="entry name" value="HisKA"/>
    <property type="match status" value="1"/>
</dbReference>
<name>A0ABV8AJ60_9FLAO</name>
<evidence type="ECO:0000256" key="7">
    <source>
        <dbReference type="SAM" id="Phobius"/>
    </source>
</evidence>
<feature type="coiled-coil region" evidence="6">
    <location>
        <begin position="339"/>
        <end position="366"/>
    </location>
</feature>
<dbReference type="Gene3D" id="1.10.287.130">
    <property type="match status" value="1"/>
</dbReference>
<gene>
    <name evidence="10" type="ORF">ACFOSX_07215</name>
</gene>
<comment type="caution">
    <text evidence="10">The sequence shown here is derived from an EMBL/GenBank/DDBJ whole genome shotgun (WGS) entry which is preliminary data.</text>
</comment>
<comment type="catalytic activity">
    <reaction evidence="1">
        <text>ATP + protein L-histidine = ADP + protein N-phospho-L-histidine.</text>
        <dbReference type="EC" id="2.7.13.3"/>
    </reaction>
</comment>
<dbReference type="InterPro" id="IPR003661">
    <property type="entry name" value="HisK_dim/P_dom"/>
</dbReference>
<evidence type="ECO:0000256" key="2">
    <source>
        <dbReference type="ARBA" id="ARBA00012438"/>
    </source>
</evidence>
<keyword evidence="6" id="KW-0175">Coiled coil</keyword>
<dbReference type="Pfam" id="PF02518">
    <property type="entry name" value="HATPase_c"/>
    <property type="match status" value="1"/>
</dbReference>